<feature type="signal peptide" evidence="1">
    <location>
        <begin position="1"/>
        <end position="19"/>
    </location>
</feature>
<keyword evidence="1" id="KW-0732">Signal</keyword>
<dbReference type="Proteomes" id="UP000608594">
    <property type="component" value="Unassembled WGS sequence"/>
</dbReference>
<dbReference type="AlphaFoldDB" id="A0A926JCS8"/>
<sequence>MPAFRAVALLGVLLLTACAPPPSPEPASLRFIGTWRCDMTTMVFTRNSYSPSPDEAGMPIRQIETRGDETTMTFDNNYQITVKMNGTDQMSWLSGATGDAQQCTRIAGAT</sequence>
<name>A0A926JCS8_9RHOB</name>
<accession>A0A926JCS8</accession>
<comment type="caution">
    <text evidence="2">The sequence shown here is derived from an EMBL/GenBank/DDBJ whole genome shotgun (WGS) entry which is preliminary data.</text>
</comment>
<proteinExistence type="predicted"/>
<dbReference type="RefSeq" id="WP_187793691.1">
    <property type="nucleotide sequence ID" value="NZ_JACOQL010000003.1"/>
</dbReference>
<evidence type="ECO:0000313" key="2">
    <source>
        <dbReference type="EMBL" id="MBC9247195.1"/>
    </source>
</evidence>
<keyword evidence="3" id="KW-1185">Reference proteome</keyword>
<evidence type="ECO:0000256" key="1">
    <source>
        <dbReference type="SAM" id="SignalP"/>
    </source>
</evidence>
<reference evidence="2" key="1">
    <citation type="submission" date="2020-08" db="EMBL/GenBank/DDBJ databases">
        <title>Paracoccus amoyensis sp. nov., isolated from the surface seawater at coast of Xiamen, Fujian.</title>
        <authorList>
            <person name="Lyu L."/>
        </authorList>
    </citation>
    <scope>NUCLEOTIDE SEQUENCE</scope>
    <source>
        <strain evidence="2">11-3</strain>
    </source>
</reference>
<evidence type="ECO:0000313" key="3">
    <source>
        <dbReference type="Proteomes" id="UP000608594"/>
    </source>
</evidence>
<protein>
    <submittedName>
        <fullName evidence="2">Uncharacterized protein</fullName>
    </submittedName>
</protein>
<dbReference type="PROSITE" id="PS51257">
    <property type="entry name" value="PROKAR_LIPOPROTEIN"/>
    <property type="match status" value="1"/>
</dbReference>
<dbReference type="EMBL" id="JACOQL010000003">
    <property type="protein sequence ID" value="MBC9247195.1"/>
    <property type="molecule type" value="Genomic_DNA"/>
</dbReference>
<gene>
    <name evidence="2" type="ORF">H4P12_10825</name>
</gene>
<feature type="chain" id="PRO_5037277850" evidence="1">
    <location>
        <begin position="20"/>
        <end position="110"/>
    </location>
</feature>
<organism evidence="2 3">
    <name type="scientific">Paracoccus amoyensis</name>
    <dbReference type="NCBI Taxonomy" id="2760093"/>
    <lineage>
        <taxon>Bacteria</taxon>
        <taxon>Pseudomonadati</taxon>
        <taxon>Pseudomonadota</taxon>
        <taxon>Alphaproteobacteria</taxon>
        <taxon>Rhodobacterales</taxon>
        <taxon>Paracoccaceae</taxon>
        <taxon>Paracoccus</taxon>
    </lineage>
</organism>